<dbReference type="PROSITE" id="PS50110">
    <property type="entry name" value="RESPONSE_REGULATORY"/>
    <property type="match status" value="1"/>
</dbReference>
<dbReference type="AlphaFoldDB" id="A0A0B6WZQ2"/>
<protein>
    <submittedName>
        <fullName evidence="3">Response regulator containing a CheY-like receiver domain and a GGDEF domain</fullName>
    </submittedName>
</protein>
<evidence type="ECO:0000313" key="3">
    <source>
        <dbReference type="EMBL" id="CDM65625.1"/>
    </source>
</evidence>
<feature type="modified residue" description="4-aspartylphosphate" evidence="1">
    <location>
        <position position="53"/>
    </location>
</feature>
<dbReference type="SUPFAM" id="SSF52172">
    <property type="entry name" value="CheY-like"/>
    <property type="match status" value="1"/>
</dbReference>
<feature type="domain" description="Response regulatory" evidence="2">
    <location>
        <begin position="4"/>
        <end position="120"/>
    </location>
</feature>
<dbReference type="Gene3D" id="3.40.50.2300">
    <property type="match status" value="1"/>
</dbReference>
<keyword evidence="1" id="KW-0597">Phosphoprotein</keyword>
<dbReference type="OrthoDB" id="5244590at2"/>
<gene>
    <name evidence="3" type="ORF">PYK22_01630</name>
</gene>
<dbReference type="EMBL" id="CBXV010000005">
    <property type="protein sequence ID" value="CDM65625.1"/>
    <property type="molecule type" value="Genomic_DNA"/>
</dbReference>
<reference evidence="3 4" key="2">
    <citation type="submission" date="2015-01" db="EMBL/GenBank/DDBJ databases">
        <title>Complete genome sequence of Pyrinomonas methylaliphatogenes type strain K22T.</title>
        <authorList>
            <person name="Lee K.C.Y."/>
            <person name="Power J.F."/>
            <person name="Dunfield P.F."/>
            <person name="Morgan X.C."/>
            <person name="Huttenhower C."/>
            <person name="Stott M.B."/>
        </authorList>
    </citation>
    <scope>NUCLEOTIDE SEQUENCE [LARGE SCALE GENOMIC DNA]</scope>
    <source>
        <strain evidence="3 4">K22</strain>
    </source>
</reference>
<proteinExistence type="predicted"/>
<dbReference type="GO" id="GO:0000160">
    <property type="term" value="P:phosphorelay signal transduction system"/>
    <property type="evidence" value="ECO:0007669"/>
    <property type="project" value="InterPro"/>
</dbReference>
<evidence type="ECO:0000313" key="4">
    <source>
        <dbReference type="Proteomes" id="UP000031518"/>
    </source>
</evidence>
<dbReference type="Proteomes" id="UP000031518">
    <property type="component" value="Unassembled WGS sequence"/>
</dbReference>
<keyword evidence="4" id="KW-1185">Reference proteome</keyword>
<organism evidence="3 4">
    <name type="scientific">Pyrinomonas methylaliphatogenes</name>
    <dbReference type="NCBI Taxonomy" id="454194"/>
    <lineage>
        <taxon>Bacteria</taxon>
        <taxon>Pseudomonadati</taxon>
        <taxon>Acidobacteriota</taxon>
        <taxon>Blastocatellia</taxon>
        <taxon>Blastocatellales</taxon>
        <taxon>Pyrinomonadaceae</taxon>
        <taxon>Pyrinomonas</taxon>
    </lineage>
</organism>
<name>A0A0B6WZQ2_9BACT</name>
<dbReference type="RefSeq" id="WP_041976003.1">
    <property type="nucleotide sequence ID" value="NZ_CBXV010000005.1"/>
</dbReference>
<dbReference type="InterPro" id="IPR011006">
    <property type="entry name" value="CheY-like_superfamily"/>
</dbReference>
<sequence>MAEGIIAVVDDLFFAAKIKGAAEALGVALRVAKDVDSALERSAEEKPRLFIIDLQSVKFDPFALIERLKSDAALRDVPALGFFSHVQVELARRAKSAGCDLVLPRSVFVKSLPAILSGELPSSENPSGF</sequence>
<dbReference type="InterPro" id="IPR001789">
    <property type="entry name" value="Sig_transdc_resp-reg_receiver"/>
</dbReference>
<evidence type="ECO:0000259" key="2">
    <source>
        <dbReference type="PROSITE" id="PS50110"/>
    </source>
</evidence>
<reference evidence="3 4" key="1">
    <citation type="submission" date="2013-12" db="EMBL/GenBank/DDBJ databases">
        <authorList>
            <person name="Stott M."/>
        </authorList>
    </citation>
    <scope>NUCLEOTIDE SEQUENCE [LARGE SCALE GENOMIC DNA]</scope>
    <source>
        <strain evidence="3 4">K22</strain>
    </source>
</reference>
<evidence type="ECO:0000256" key="1">
    <source>
        <dbReference type="PROSITE-ProRule" id="PRU00169"/>
    </source>
</evidence>
<dbReference type="STRING" id="454194.PYK22_01630"/>
<accession>A0A0B6WZQ2</accession>